<evidence type="ECO:0000256" key="1">
    <source>
        <dbReference type="SAM" id="SignalP"/>
    </source>
</evidence>
<comment type="caution">
    <text evidence="2">The sequence shown here is derived from an EMBL/GenBank/DDBJ whole genome shotgun (WGS) entry which is preliminary data.</text>
</comment>
<evidence type="ECO:0000313" key="3">
    <source>
        <dbReference type="Proteomes" id="UP001515943"/>
    </source>
</evidence>
<dbReference type="InterPro" id="IPR011024">
    <property type="entry name" value="G_crystallin-like"/>
</dbReference>
<proteinExistence type="predicted"/>
<reference evidence="2 3" key="1">
    <citation type="submission" date="2019-08" db="EMBL/GenBank/DDBJ databases">
        <title>Lentzea from Indian Himalayas.</title>
        <authorList>
            <person name="Mandal S."/>
            <person name="Mallick Gupta A."/>
            <person name="Maiti P.K."/>
            <person name="Sarkar J."/>
            <person name="Mandal S."/>
        </authorList>
    </citation>
    <scope>NUCLEOTIDE SEQUENCE [LARGE SCALE GENOMIC DNA]</scope>
    <source>
        <strain evidence="2 3">PSKA42</strain>
    </source>
</reference>
<feature type="signal peptide" evidence="1">
    <location>
        <begin position="1"/>
        <end position="29"/>
    </location>
</feature>
<evidence type="ECO:0008006" key="4">
    <source>
        <dbReference type="Google" id="ProtNLM"/>
    </source>
</evidence>
<feature type="chain" id="PRO_5046875866" description="Peptidase inhibitor family I36" evidence="1">
    <location>
        <begin position="30"/>
        <end position="130"/>
    </location>
</feature>
<organism evidence="2 3">
    <name type="scientific">Lentzea indica</name>
    <dbReference type="NCBI Taxonomy" id="2604800"/>
    <lineage>
        <taxon>Bacteria</taxon>
        <taxon>Bacillati</taxon>
        <taxon>Actinomycetota</taxon>
        <taxon>Actinomycetes</taxon>
        <taxon>Pseudonocardiales</taxon>
        <taxon>Pseudonocardiaceae</taxon>
        <taxon>Lentzea</taxon>
    </lineage>
</organism>
<dbReference type="Proteomes" id="UP001515943">
    <property type="component" value="Unassembled WGS sequence"/>
</dbReference>
<dbReference type="RefSeq" id="WP_167979685.1">
    <property type="nucleotide sequence ID" value="NZ_VSRL01000314.1"/>
</dbReference>
<accession>A0ABX1FWE0</accession>
<gene>
    <name evidence="2" type="ORF">FXN61_42700</name>
</gene>
<keyword evidence="1" id="KW-0732">Signal</keyword>
<protein>
    <recommendedName>
        <fullName evidence="4">Peptidase inhibitor family I36</fullName>
    </recommendedName>
</protein>
<dbReference type="EMBL" id="VSRL01000314">
    <property type="protein sequence ID" value="NKE63080.1"/>
    <property type="molecule type" value="Genomic_DNA"/>
</dbReference>
<dbReference type="Pfam" id="PF03995">
    <property type="entry name" value="Inhibitor_I36"/>
    <property type="match status" value="1"/>
</dbReference>
<sequence length="130" mass="13853">MVFGIKKTIAGVAVALAAASALTGGTAQAGEIGVTAYADCPPSHMCGFEHEKGGGRYVAIQQRIPDLAQFNGGYLNNRITSGWNRSGASFCWYTEPNYQGAYYQSDTGTRGFFPHNDAYSSVRRGTCPLS</sequence>
<dbReference type="SUPFAM" id="SSF49695">
    <property type="entry name" value="gamma-Crystallin-like"/>
    <property type="match status" value="1"/>
</dbReference>
<name>A0ABX1FWE0_9PSEU</name>
<keyword evidence="3" id="KW-1185">Reference proteome</keyword>
<evidence type="ECO:0000313" key="2">
    <source>
        <dbReference type="EMBL" id="NKE63080.1"/>
    </source>
</evidence>
<dbReference type="Gene3D" id="2.60.20.10">
    <property type="entry name" value="Crystallins"/>
    <property type="match status" value="1"/>
</dbReference>